<dbReference type="Proteomes" id="UP000297910">
    <property type="component" value="Unassembled WGS sequence"/>
</dbReference>
<sequence>MSSQLFYRVYSPKSAGGLICGKANQGWHRPSHINLKREFENHKDLSNREPTALVSVTSSIIRVLKIAFNKRYKDREDRSDIWIAFIKVPDRDKDVYHSAQEMAEKCDEEIPVLFKDEYLFEWKIPMEYVVHRVSVQTLVDRGLNMKEYRENTWIKDQHRRRKLLPSTSVLRTKIANAVCDFTFVRKAQVYNSHDMFESAVQLAGMVRAFGAEALGLDLLWEIFSDCCTGRFSSPRYFKQCYNSIQEDCNAVLLDWWLLGDKFNCDYECHLEYAAHLREIMTSQWVELSGKMICISEDCACYEKEFGILMKREEDMEEEIEADATRYFMSSSVCVQVNSLTSISGPSLNAWMASQILAGYVIVKFYKLSPFYFFAHSLSYKAT</sequence>
<evidence type="ECO:0000313" key="2">
    <source>
        <dbReference type="EMBL" id="TGO26032.1"/>
    </source>
</evidence>
<keyword evidence="3" id="KW-1185">Reference proteome</keyword>
<organism evidence="2 3">
    <name type="scientific">Botrytis paeoniae</name>
    <dbReference type="NCBI Taxonomy" id="278948"/>
    <lineage>
        <taxon>Eukaryota</taxon>
        <taxon>Fungi</taxon>
        <taxon>Dikarya</taxon>
        <taxon>Ascomycota</taxon>
        <taxon>Pezizomycotina</taxon>
        <taxon>Leotiomycetes</taxon>
        <taxon>Helotiales</taxon>
        <taxon>Sclerotiniaceae</taxon>
        <taxon>Botrytis</taxon>
    </lineage>
</organism>
<feature type="domain" description="DUF7587" evidence="1">
    <location>
        <begin position="3"/>
        <end position="138"/>
    </location>
</feature>
<accession>A0A4Z1FSW6</accession>
<dbReference type="Pfam" id="PF24494">
    <property type="entry name" value="DUF7587"/>
    <property type="match status" value="1"/>
</dbReference>
<dbReference type="InterPro" id="IPR056009">
    <property type="entry name" value="DUF7587"/>
</dbReference>
<proteinExistence type="predicted"/>
<dbReference type="AlphaFoldDB" id="A0A4Z1FSW6"/>
<protein>
    <recommendedName>
        <fullName evidence="1">DUF7587 domain-containing protein</fullName>
    </recommendedName>
</protein>
<comment type="caution">
    <text evidence="2">The sequence shown here is derived from an EMBL/GenBank/DDBJ whole genome shotgun (WGS) entry which is preliminary data.</text>
</comment>
<evidence type="ECO:0000259" key="1">
    <source>
        <dbReference type="Pfam" id="PF24494"/>
    </source>
</evidence>
<dbReference type="EMBL" id="PQXI01000067">
    <property type="protein sequence ID" value="TGO26032.1"/>
    <property type="molecule type" value="Genomic_DNA"/>
</dbReference>
<reference evidence="2 3" key="1">
    <citation type="submission" date="2017-12" db="EMBL/GenBank/DDBJ databases">
        <title>Comparative genomics of Botrytis spp.</title>
        <authorList>
            <person name="Valero-Jimenez C.A."/>
            <person name="Tapia P."/>
            <person name="Veloso J."/>
            <person name="Silva-Moreno E."/>
            <person name="Staats M."/>
            <person name="Valdes J.H."/>
            <person name="Van Kan J.A.L."/>
        </authorList>
    </citation>
    <scope>NUCLEOTIDE SEQUENCE [LARGE SCALE GENOMIC DNA]</scope>
    <source>
        <strain evidence="2 3">Bp0003</strain>
    </source>
</reference>
<name>A0A4Z1FSW6_9HELO</name>
<evidence type="ECO:0000313" key="3">
    <source>
        <dbReference type="Proteomes" id="UP000297910"/>
    </source>
</evidence>
<gene>
    <name evidence="2" type="ORF">BPAE_0067g00040</name>
</gene>